<name>A0AAW0J0Y3_QUESU</name>
<dbReference type="Proteomes" id="UP000237347">
    <property type="component" value="Unassembled WGS sequence"/>
</dbReference>
<sequence>MEAIAMIFLRVPSIEQQDLCDLGTAIYCNFCRIQTSNLLERGMMNQQLLLKGIYSPMQPGNLLSKVLNCHLKLRENMVLYLVYPQGAKSLGNEAESKKKRAECVWSPGPLWIRKFGKQTAEQWWEIIT</sequence>
<comment type="caution">
    <text evidence="1">The sequence shown here is derived from an EMBL/GenBank/DDBJ whole genome shotgun (WGS) entry which is preliminary data.</text>
</comment>
<gene>
    <name evidence="1" type="ORF">CFP56_038753</name>
</gene>
<dbReference type="EMBL" id="PKMF04000736">
    <property type="protein sequence ID" value="KAK7820504.1"/>
    <property type="molecule type" value="Genomic_DNA"/>
</dbReference>
<accession>A0AAW0J0Y3</accession>
<dbReference type="AlphaFoldDB" id="A0AAW0J0Y3"/>
<keyword evidence="2" id="KW-1185">Reference proteome</keyword>
<reference evidence="1 2" key="1">
    <citation type="journal article" date="2018" name="Sci. Data">
        <title>The draft genome sequence of cork oak.</title>
        <authorList>
            <person name="Ramos A.M."/>
            <person name="Usie A."/>
            <person name="Barbosa P."/>
            <person name="Barros P.M."/>
            <person name="Capote T."/>
            <person name="Chaves I."/>
            <person name="Simoes F."/>
            <person name="Abreu I."/>
            <person name="Carrasquinho I."/>
            <person name="Faro C."/>
            <person name="Guimaraes J.B."/>
            <person name="Mendonca D."/>
            <person name="Nobrega F."/>
            <person name="Rodrigues L."/>
            <person name="Saibo N.J.M."/>
            <person name="Varela M.C."/>
            <person name="Egas C."/>
            <person name="Matos J."/>
            <person name="Miguel C.M."/>
            <person name="Oliveira M.M."/>
            <person name="Ricardo C.P."/>
            <person name="Goncalves S."/>
        </authorList>
    </citation>
    <scope>NUCLEOTIDE SEQUENCE [LARGE SCALE GENOMIC DNA]</scope>
    <source>
        <strain evidence="2">cv. HL8</strain>
    </source>
</reference>
<evidence type="ECO:0000313" key="1">
    <source>
        <dbReference type="EMBL" id="KAK7820504.1"/>
    </source>
</evidence>
<protein>
    <submittedName>
        <fullName evidence="1">Uncharacterized protein</fullName>
    </submittedName>
</protein>
<organism evidence="1 2">
    <name type="scientific">Quercus suber</name>
    <name type="common">Cork oak</name>
    <dbReference type="NCBI Taxonomy" id="58331"/>
    <lineage>
        <taxon>Eukaryota</taxon>
        <taxon>Viridiplantae</taxon>
        <taxon>Streptophyta</taxon>
        <taxon>Embryophyta</taxon>
        <taxon>Tracheophyta</taxon>
        <taxon>Spermatophyta</taxon>
        <taxon>Magnoliopsida</taxon>
        <taxon>eudicotyledons</taxon>
        <taxon>Gunneridae</taxon>
        <taxon>Pentapetalae</taxon>
        <taxon>rosids</taxon>
        <taxon>fabids</taxon>
        <taxon>Fagales</taxon>
        <taxon>Fagaceae</taxon>
        <taxon>Quercus</taxon>
    </lineage>
</organism>
<evidence type="ECO:0000313" key="2">
    <source>
        <dbReference type="Proteomes" id="UP000237347"/>
    </source>
</evidence>
<proteinExistence type="predicted"/>